<dbReference type="Proteomes" id="UP000025241">
    <property type="component" value="Chromosome I"/>
</dbReference>
<evidence type="ECO:0000313" key="1">
    <source>
        <dbReference type="EMBL" id="CDF85299.1"/>
    </source>
</evidence>
<reference evidence="1 2" key="2">
    <citation type="submission" date="2014-05" db="EMBL/GenBank/DDBJ databases">
        <title>Genome sequence of the 3-chlorobenzoate degrading bacterium Pseudomonas knackmussii B13 shows multiple evidence for horizontal gene transfer.</title>
        <authorList>
            <person name="Miyazaki R."/>
            <person name="Bertelli C."/>
            <person name="Falquet L."/>
            <person name="Robinson-Rechavi M."/>
            <person name="Gharib W."/>
            <person name="Roy S."/>
            <person name="Van der Meer J.R."/>
        </authorList>
    </citation>
    <scope>NUCLEOTIDE SEQUENCE [LARGE SCALE GENOMIC DNA]</scope>
    <source>
        <strain evidence="1 2">B13</strain>
    </source>
</reference>
<accession>A0A024HKX0</accession>
<dbReference type="InterPro" id="IPR016084">
    <property type="entry name" value="Haem_Oase-like_multi-hlx"/>
</dbReference>
<proteinExistence type="predicted"/>
<organism evidence="1 2">
    <name type="scientific">Pseudomonas knackmussii (strain DSM 6978 / CCUG 54928 / LMG 23759 / B13)</name>
    <dbReference type="NCBI Taxonomy" id="1301098"/>
    <lineage>
        <taxon>Bacteria</taxon>
        <taxon>Pseudomonadati</taxon>
        <taxon>Pseudomonadota</taxon>
        <taxon>Gammaproteobacteria</taxon>
        <taxon>Pseudomonadales</taxon>
        <taxon>Pseudomonadaceae</taxon>
        <taxon>Pseudomonas</taxon>
    </lineage>
</organism>
<dbReference type="OrthoDB" id="3523588at2"/>
<dbReference type="eggNOG" id="COG5424">
    <property type="taxonomic scope" value="Bacteria"/>
</dbReference>
<gene>
    <name evidence="1" type="ORF">PKB_3970</name>
</gene>
<dbReference type="SUPFAM" id="SSF48613">
    <property type="entry name" value="Heme oxygenase-like"/>
    <property type="match status" value="1"/>
</dbReference>
<dbReference type="Gene3D" id="1.20.910.10">
    <property type="entry name" value="Heme oxygenase-like"/>
    <property type="match status" value="1"/>
</dbReference>
<evidence type="ECO:0000313" key="2">
    <source>
        <dbReference type="Proteomes" id="UP000025241"/>
    </source>
</evidence>
<dbReference type="AlphaFoldDB" id="A0A024HKX0"/>
<dbReference type="KEGG" id="pkc:PKB_3970"/>
<dbReference type="HOGENOM" id="CLU_1118289_0_0_6"/>
<sequence length="262" mass="30005">MNESFVRIGPLKDVESYPQWTQDLVQACSSAREAVRGHEVYQRMRDAQLSASTLRTYLIGGWPVVEQFPQYMAHNLLKTRFGRSAGEDMARRWLMRNIRVELNHADHWLHWASAYGVTLEDLQAQAVPPEMHALGHWCWHTCSADDLAISMAATHYAVEGVTGDWSGVVCSSDTYEHSLPADLRKPAMRWLRLHARYDDDHPWEALEIICTLIGTEITQARWTQLRDAICKSYGYMRVFLDSCLAMEDAAASRRPERRLVVG</sequence>
<reference evidence="1 2" key="1">
    <citation type="submission" date="2013-03" db="EMBL/GenBank/DDBJ databases">
        <authorList>
            <person name="Linke B."/>
        </authorList>
    </citation>
    <scope>NUCLEOTIDE SEQUENCE [LARGE SCALE GENOMIC DNA]</scope>
    <source>
        <strain evidence="1 2">B13</strain>
    </source>
</reference>
<protein>
    <recommendedName>
        <fullName evidence="3">TenA family transcriptional regulator</fullName>
    </recommendedName>
</protein>
<dbReference type="Pfam" id="PF14518">
    <property type="entry name" value="Haem_oxygenas_2"/>
    <property type="match status" value="1"/>
</dbReference>
<dbReference type="RefSeq" id="WP_043253693.1">
    <property type="nucleotide sequence ID" value="NZ_HG322950.1"/>
</dbReference>
<dbReference type="STRING" id="1301098.PKB_3970"/>
<evidence type="ECO:0008006" key="3">
    <source>
        <dbReference type="Google" id="ProtNLM"/>
    </source>
</evidence>
<keyword evidence="2" id="KW-1185">Reference proteome</keyword>
<dbReference type="EMBL" id="HG322950">
    <property type="protein sequence ID" value="CDF85299.1"/>
    <property type="molecule type" value="Genomic_DNA"/>
</dbReference>
<name>A0A024HKX0_PSEKB</name>
<dbReference type="PATRIC" id="fig|1301098.3.peg.3974"/>